<dbReference type="InterPro" id="IPR006664">
    <property type="entry name" value="OMP_bac"/>
</dbReference>
<dbReference type="InterPro" id="IPR036737">
    <property type="entry name" value="OmpA-like_sf"/>
</dbReference>
<comment type="subcellular location">
    <subcellularLocation>
        <location evidence="1">Cell outer membrane</location>
    </subcellularLocation>
</comment>
<dbReference type="RefSeq" id="WP_168661582.1">
    <property type="nucleotide sequence ID" value="NZ_CP051180.1"/>
</dbReference>
<evidence type="ECO:0000256" key="3">
    <source>
        <dbReference type="ARBA" id="ARBA00023237"/>
    </source>
</evidence>
<evidence type="ECO:0000256" key="4">
    <source>
        <dbReference type="PROSITE-ProRule" id="PRU00473"/>
    </source>
</evidence>
<dbReference type="SUPFAM" id="SSF103088">
    <property type="entry name" value="OmpA-like"/>
    <property type="match status" value="1"/>
</dbReference>
<reference evidence="7 8" key="1">
    <citation type="submission" date="2020-04" db="EMBL/GenBank/DDBJ databases">
        <title>Ferrimonas sp. S7 isolated from sea water.</title>
        <authorList>
            <person name="Bae S.S."/>
            <person name="Baek K."/>
        </authorList>
    </citation>
    <scope>NUCLEOTIDE SEQUENCE [LARGE SCALE GENOMIC DNA]</scope>
    <source>
        <strain evidence="7 8">S7</strain>
    </source>
</reference>
<dbReference type="AlphaFoldDB" id="A0A6H1UJP4"/>
<gene>
    <name evidence="7" type="ORF">HER31_14615</name>
</gene>
<dbReference type="Proteomes" id="UP000501602">
    <property type="component" value="Chromosome"/>
</dbReference>
<proteinExistence type="predicted"/>
<evidence type="ECO:0000256" key="2">
    <source>
        <dbReference type="ARBA" id="ARBA00023136"/>
    </source>
</evidence>
<dbReference type="KEGG" id="fes:HER31_14615"/>
<dbReference type="InterPro" id="IPR050330">
    <property type="entry name" value="Bact_OuterMem_StrucFunc"/>
</dbReference>
<dbReference type="InterPro" id="IPR006665">
    <property type="entry name" value="OmpA-like"/>
</dbReference>
<keyword evidence="8" id="KW-1185">Reference proteome</keyword>
<feature type="signal peptide" evidence="5">
    <location>
        <begin position="1"/>
        <end position="19"/>
    </location>
</feature>
<dbReference type="CDD" id="cd07185">
    <property type="entry name" value="OmpA_C-like"/>
    <property type="match status" value="1"/>
</dbReference>
<dbReference type="PRINTS" id="PR01021">
    <property type="entry name" value="OMPADOMAIN"/>
</dbReference>
<keyword evidence="5" id="KW-0732">Signal</keyword>
<name>A0A6H1UJP4_9GAMM</name>
<protein>
    <submittedName>
        <fullName evidence="7">OmpA family protein</fullName>
    </submittedName>
</protein>
<keyword evidence="3" id="KW-0998">Cell outer membrane</keyword>
<organism evidence="7 8">
    <name type="scientific">Ferrimonas lipolytica</name>
    <dbReference type="NCBI Taxonomy" id="2724191"/>
    <lineage>
        <taxon>Bacteria</taxon>
        <taxon>Pseudomonadati</taxon>
        <taxon>Pseudomonadota</taxon>
        <taxon>Gammaproteobacteria</taxon>
        <taxon>Alteromonadales</taxon>
        <taxon>Ferrimonadaceae</taxon>
        <taxon>Ferrimonas</taxon>
    </lineage>
</organism>
<dbReference type="PANTHER" id="PTHR30329">
    <property type="entry name" value="STATOR ELEMENT OF FLAGELLAR MOTOR COMPLEX"/>
    <property type="match status" value="1"/>
</dbReference>
<evidence type="ECO:0000256" key="5">
    <source>
        <dbReference type="SAM" id="SignalP"/>
    </source>
</evidence>
<dbReference type="EMBL" id="CP051180">
    <property type="protein sequence ID" value="QIZ78022.1"/>
    <property type="molecule type" value="Genomic_DNA"/>
</dbReference>
<keyword evidence="2 4" id="KW-0472">Membrane</keyword>
<dbReference type="GO" id="GO:0009279">
    <property type="term" value="C:cell outer membrane"/>
    <property type="evidence" value="ECO:0007669"/>
    <property type="project" value="UniProtKB-SubCell"/>
</dbReference>
<accession>A0A6H1UJP4</accession>
<evidence type="ECO:0000313" key="7">
    <source>
        <dbReference type="EMBL" id="QIZ78022.1"/>
    </source>
</evidence>
<evidence type="ECO:0000313" key="8">
    <source>
        <dbReference type="Proteomes" id="UP000501602"/>
    </source>
</evidence>
<evidence type="ECO:0000259" key="6">
    <source>
        <dbReference type="PROSITE" id="PS51123"/>
    </source>
</evidence>
<dbReference type="Pfam" id="PF00691">
    <property type="entry name" value="OmpA"/>
    <property type="match status" value="1"/>
</dbReference>
<dbReference type="Gene3D" id="3.30.1330.60">
    <property type="entry name" value="OmpA-like domain"/>
    <property type="match status" value="1"/>
</dbReference>
<evidence type="ECO:0000256" key="1">
    <source>
        <dbReference type="ARBA" id="ARBA00004442"/>
    </source>
</evidence>
<dbReference type="PANTHER" id="PTHR30329:SF21">
    <property type="entry name" value="LIPOPROTEIN YIAD-RELATED"/>
    <property type="match status" value="1"/>
</dbReference>
<feature type="domain" description="OmpA-like" evidence="6">
    <location>
        <begin position="65"/>
        <end position="183"/>
    </location>
</feature>
<dbReference type="PROSITE" id="PS51257">
    <property type="entry name" value="PROKAR_LIPOPROTEIN"/>
    <property type="match status" value="1"/>
</dbReference>
<dbReference type="PROSITE" id="PS51123">
    <property type="entry name" value="OMPA_2"/>
    <property type="match status" value="1"/>
</dbReference>
<feature type="chain" id="PRO_5026077749" evidence="5">
    <location>
        <begin position="20"/>
        <end position="197"/>
    </location>
</feature>
<sequence>MNKLLLVVAFSLLSGCASEPLVDWENTTQQHDLQDHDHDGVISARENCIDTLTGANVDNVGCGAVDQFTARRNLKVLFPNDSNEINSRYYPEIESVAEFLQQYPGSIVTIEGHSSKVGSANYNLQLSQRRANAVRQVLITQFGIDAERVTAVGYGFDRPIDTNDDALAHSRNRRVVAEMATKESTAAMRWTVWSVGR</sequence>